<keyword evidence="7 9" id="KW-1133">Transmembrane helix</keyword>
<dbReference type="Pfam" id="PF00005">
    <property type="entry name" value="ABC_tran"/>
    <property type="match status" value="2"/>
</dbReference>
<sequence length="935" mass="97222">MSSVLDSDRVLQKPQRKRIRRPITAIEAAEAAAFADVAAAICVLSRVLPIAGAAILVSSIPFALLGARRRLRVGLLAGVTGWIVALLFGGYGTANMVGSAAVMGVFCGIAIRRRWSGPTTFGVSIVALGIPAAVFFTGLLAVFSTYREFMFDQIRNGVGGTARILSNAGLTDVQALDRAVTAALRVWPLTISVGTLVGVVLAAMATAVVVRAPVVSLMKRLGQPVTDSVVEETGLIAPVPVSLRDVSVTHPGAITPTISGINADIGVGGLVSVTGRNGAGKSTLASVISGRRPTMGSVFRRGNPGLGAPGGTAVIGQRPETSVLGLQVGDDLAWGDPHLTPQQAADLLDRVGLRVGLDAETARLSGGQLQRLAIAGALARNPQLLVSDESTAMVDKSGRDELMSVYRGLAGTGTTVVHITHDADEIDRADHTIAVPGGDTTTHEAPSSARGRMVAGGGRIDVRGLRFAHDSGTPWHRDVLAQVDLIIAPGQTVLITGANGAGKSTLARLLAGIERPDEGVVLLDGVPVQNNRTGALFGHQYARLSLVRARVRDDIADAAGLISSSNPVIVESLREMGLDRSIADQRVDHLSVGQQRRVALAGLLAARPRVLVLDEPLAGLDEPSRVAMVTALARVRASGTTLIVVTHDVDELTPIADRLLEVPQIEPGPVRLARSSRASLAGVVGRVLPGTSPAKRLWVGSKVFAIAALALMFGINPTWVSVAAAVIIAVAWTAAGRVPVAALPRLPWWIFLVMLGGGFVTAMGGGAPFVTIAGVELGLGGASTWAILISITIISFYVSLLFCWTTPMVEVPAFSQRLVGYAAKIGVPAQSVAVSVTVALRLLPFMIGDFRVLLQTVAQRRSPGQRSVRDRAEQWSACMPIACALAAQNAREVAASMDNRGGIGSVSRPDRRPGLLDVVVIAGIVAIVAAALVLG</sequence>
<dbReference type="RefSeq" id="WP_188488032.1">
    <property type="nucleotide sequence ID" value="NZ_BMCS01000001.1"/>
</dbReference>
<dbReference type="PROSITE" id="PS50893">
    <property type="entry name" value="ABC_TRANSPORTER_2"/>
    <property type="match status" value="2"/>
</dbReference>
<feature type="domain" description="ABC transporter" evidence="10">
    <location>
        <begin position="460"/>
        <end position="689"/>
    </location>
</feature>
<keyword evidence="12" id="KW-1185">Reference proteome</keyword>
<feature type="transmembrane region" description="Helical" evidence="9">
    <location>
        <begin position="71"/>
        <end position="88"/>
    </location>
</feature>
<dbReference type="SMART" id="SM00382">
    <property type="entry name" value="AAA"/>
    <property type="match status" value="2"/>
</dbReference>
<dbReference type="InterPro" id="IPR017871">
    <property type="entry name" value="ABC_transporter-like_CS"/>
</dbReference>
<gene>
    <name evidence="11" type="ORF">GCM10007298_13200</name>
</gene>
<feature type="transmembrane region" description="Helical" evidence="9">
    <location>
        <begin position="746"/>
        <end position="773"/>
    </location>
</feature>
<evidence type="ECO:0000256" key="6">
    <source>
        <dbReference type="ARBA" id="ARBA00022840"/>
    </source>
</evidence>
<evidence type="ECO:0000313" key="12">
    <source>
        <dbReference type="Proteomes" id="UP000632454"/>
    </source>
</evidence>
<evidence type="ECO:0000256" key="8">
    <source>
        <dbReference type="ARBA" id="ARBA00023136"/>
    </source>
</evidence>
<keyword evidence="8 9" id="KW-0472">Membrane</keyword>
<keyword evidence="6" id="KW-0067">ATP-binding</keyword>
<keyword evidence="3" id="KW-0813">Transport</keyword>
<dbReference type="Gene3D" id="3.40.50.300">
    <property type="entry name" value="P-loop containing nucleotide triphosphate hydrolases"/>
    <property type="match status" value="2"/>
</dbReference>
<dbReference type="EMBL" id="BMCS01000001">
    <property type="protein sequence ID" value="GGF18550.1"/>
    <property type="molecule type" value="Genomic_DNA"/>
</dbReference>
<dbReference type="InterPro" id="IPR003339">
    <property type="entry name" value="ABC/ECF_trnsptr_transmembrane"/>
</dbReference>
<dbReference type="InterPro" id="IPR003439">
    <property type="entry name" value="ABC_transporter-like_ATP-bd"/>
</dbReference>
<evidence type="ECO:0000256" key="9">
    <source>
        <dbReference type="SAM" id="Phobius"/>
    </source>
</evidence>
<evidence type="ECO:0000256" key="3">
    <source>
        <dbReference type="ARBA" id="ARBA00022448"/>
    </source>
</evidence>
<accession>A0ABQ1UJR1</accession>
<dbReference type="PROSITE" id="PS00211">
    <property type="entry name" value="ABC_TRANSPORTER_1"/>
    <property type="match status" value="2"/>
</dbReference>
<evidence type="ECO:0000313" key="11">
    <source>
        <dbReference type="EMBL" id="GGF18550.1"/>
    </source>
</evidence>
<protein>
    <recommendedName>
        <fullName evidence="10">ABC transporter domain-containing protein</fullName>
    </recommendedName>
</protein>
<feature type="transmembrane region" description="Helical" evidence="9">
    <location>
        <begin position="123"/>
        <end position="143"/>
    </location>
</feature>
<comment type="similarity">
    <text evidence="2">Belongs to the ABC transporter superfamily.</text>
</comment>
<dbReference type="InterPro" id="IPR027417">
    <property type="entry name" value="P-loop_NTPase"/>
</dbReference>
<feature type="domain" description="ABC transporter" evidence="10">
    <location>
        <begin position="241"/>
        <end position="462"/>
    </location>
</feature>
<dbReference type="PANTHER" id="PTHR43553:SF24">
    <property type="entry name" value="ENERGY-COUPLING FACTOR TRANSPORTER ATP-BINDING PROTEIN ECFA1"/>
    <property type="match status" value="1"/>
</dbReference>
<dbReference type="InterPro" id="IPR003593">
    <property type="entry name" value="AAA+_ATPase"/>
</dbReference>
<comment type="caution">
    <text evidence="11">The sequence shown here is derived from an EMBL/GenBank/DDBJ whole genome shotgun (WGS) entry which is preliminary data.</text>
</comment>
<evidence type="ECO:0000259" key="10">
    <source>
        <dbReference type="PROSITE" id="PS50893"/>
    </source>
</evidence>
<reference evidence="12" key="1">
    <citation type="journal article" date="2019" name="Int. J. Syst. Evol. Microbiol.">
        <title>The Global Catalogue of Microorganisms (GCM) 10K type strain sequencing project: providing services to taxonomists for standard genome sequencing and annotation.</title>
        <authorList>
            <consortium name="The Broad Institute Genomics Platform"/>
            <consortium name="The Broad Institute Genome Sequencing Center for Infectious Disease"/>
            <person name="Wu L."/>
            <person name="Ma J."/>
        </authorList>
    </citation>
    <scope>NUCLEOTIDE SEQUENCE [LARGE SCALE GENOMIC DNA]</scope>
    <source>
        <strain evidence="12">CCM 7855</strain>
    </source>
</reference>
<dbReference type="Pfam" id="PF02361">
    <property type="entry name" value="CbiQ"/>
    <property type="match status" value="1"/>
</dbReference>
<name>A0ABQ1UJR1_9NOCA</name>
<dbReference type="PANTHER" id="PTHR43553">
    <property type="entry name" value="HEAVY METAL TRANSPORTER"/>
    <property type="match status" value="1"/>
</dbReference>
<feature type="transmembrane region" description="Helical" evidence="9">
    <location>
        <begin position="821"/>
        <end position="843"/>
    </location>
</feature>
<evidence type="ECO:0000256" key="4">
    <source>
        <dbReference type="ARBA" id="ARBA00022692"/>
    </source>
</evidence>
<proteinExistence type="inferred from homology"/>
<feature type="transmembrane region" description="Helical" evidence="9">
    <location>
        <begin position="703"/>
        <end position="734"/>
    </location>
</feature>
<dbReference type="CDD" id="cd16914">
    <property type="entry name" value="EcfT"/>
    <property type="match status" value="1"/>
</dbReference>
<feature type="transmembrane region" description="Helical" evidence="9">
    <location>
        <begin position="915"/>
        <end position="934"/>
    </location>
</feature>
<keyword evidence="5" id="KW-0547">Nucleotide-binding</keyword>
<dbReference type="InterPro" id="IPR015856">
    <property type="entry name" value="ABC_transpr_CbiO/EcfA_su"/>
</dbReference>
<organism evidence="11 12">
    <name type="scientific">Williamsia phyllosphaerae</name>
    <dbReference type="NCBI Taxonomy" id="885042"/>
    <lineage>
        <taxon>Bacteria</taxon>
        <taxon>Bacillati</taxon>
        <taxon>Actinomycetota</taxon>
        <taxon>Actinomycetes</taxon>
        <taxon>Mycobacteriales</taxon>
        <taxon>Nocardiaceae</taxon>
        <taxon>Williamsia</taxon>
    </lineage>
</organism>
<evidence type="ECO:0000256" key="7">
    <source>
        <dbReference type="ARBA" id="ARBA00022989"/>
    </source>
</evidence>
<dbReference type="CDD" id="cd03225">
    <property type="entry name" value="ABC_cobalt_CbiO_domain1"/>
    <property type="match status" value="2"/>
</dbReference>
<feature type="transmembrane region" description="Helical" evidence="9">
    <location>
        <begin position="47"/>
        <end position="64"/>
    </location>
</feature>
<feature type="transmembrane region" description="Helical" evidence="9">
    <location>
        <begin position="186"/>
        <end position="210"/>
    </location>
</feature>
<dbReference type="Proteomes" id="UP000632454">
    <property type="component" value="Unassembled WGS sequence"/>
</dbReference>
<dbReference type="InterPro" id="IPR050095">
    <property type="entry name" value="ECF_ABC_transporter_ATP-bd"/>
</dbReference>
<keyword evidence="4 9" id="KW-0812">Transmembrane</keyword>
<comment type="subcellular location">
    <subcellularLocation>
        <location evidence="1">Membrane</location>
        <topology evidence="1">Multi-pass membrane protein</topology>
    </subcellularLocation>
</comment>
<evidence type="ECO:0000256" key="1">
    <source>
        <dbReference type="ARBA" id="ARBA00004141"/>
    </source>
</evidence>
<evidence type="ECO:0000256" key="2">
    <source>
        <dbReference type="ARBA" id="ARBA00005417"/>
    </source>
</evidence>
<feature type="transmembrane region" description="Helical" evidence="9">
    <location>
        <begin position="785"/>
        <end position="809"/>
    </location>
</feature>
<dbReference type="SUPFAM" id="SSF52540">
    <property type="entry name" value="P-loop containing nucleoside triphosphate hydrolases"/>
    <property type="match status" value="2"/>
</dbReference>
<evidence type="ECO:0000256" key="5">
    <source>
        <dbReference type="ARBA" id="ARBA00022741"/>
    </source>
</evidence>